<feature type="transmembrane region" description="Helical" evidence="1">
    <location>
        <begin position="57"/>
        <end position="75"/>
    </location>
</feature>
<keyword evidence="1" id="KW-0472">Membrane</keyword>
<dbReference type="RefSeq" id="XP_047762604.1">
    <property type="nucleotide sequence ID" value="XM_047905143.1"/>
</dbReference>
<keyword evidence="1" id="KW-0812">Transmembrane</keyword>
<evidence type="ECO:0000313" key="2">
    <source>
        <dbReference type="EMBL" id="UJO18238.1"/>
    </source>
</evidence>
<keyword evidence="1" id="KW-1133">Transmembrane helix</keyword>
<accession>A0A9Q8P9J8</accession>
<evidence type="ECO:0000256" key="1">
    <source>
        <dbReference type="SAM" id="Phobius"/>
    </source>
</evidence>
<dbReference type="GeneID" id="71985873"/>
<organism evidence="2 3">
    <name type="scientific">Passalora fulva</name>
    <name type="common">Tomato leaf mold</name>
    <name type="synonym">Cladosporium fulvum</name>
    <dbReference type="NCBI Taxonomy" id="5499"/>
    <lineage>
        <taxon>Eukaryota</taxon>
        <taxon>Fungi</taxon>
        <taxon>Dikarya</taxon>
        <taxon>Ascomycota</taxon>
        <taxon>Pezizomycotina</taxon>
        <taxon>Dothideomycetes</taxon>
        <taxon>Dothideomycetidae</taxon>
        <taxon>Mycosphaerellales</taxon>
        <taxon>Mycosphaerellaceae</taxon>
        <taxon>Fulvia</taxon>
    </lineage>
</organism>
<sequence>MMVVDAAFLWSWYRRACSCSPCSWRSSKFSAGRANVKQVVGNASAYYYGWSLDPSKVLAPFQPAGLLLLLLFWTYTDRNRMSRDIIVTENNSRGAGMATQNGDIDTAANLQMRLARLTLEAQPVRAEEASRTAERLLSGQEFASYRLLLGDFQRQHELEAAERSQRRS</sequence>
<protein>
    <submittedName>
        <fullName evidence="2">Uncharacterized protein</fullName>
    </submittedName>
</protein>
<dbReference type="AlphaFoldDB" id="A0A9Q8P9J8"/>
<keyword evidence="3" id="KW-1185">Reference proteome</keyword>
<evidence type="ECO:0000313" key="3">
    <source>
        <dbReference type="Proteomes" id="UP000756132"/>
    </source>
</evidence>
<proteinExistence type="predicted"/>
<dbReference type="KEGG" id="ffu:CLAFUR5_05995"/>
<reference evidence="2" key="1">
    <citation type="submission" date="2021-12" db="EMBL/GenBank/DDBJ databases">
        <authorList>
            <person name="Zaccaron A."/>
            <person name="Stergiopoulos I."/>
        </authorList>
    </citation>
    <scope>NUCLEOTIDE SEQUENCE</scope>
    <source>
        <strain evidence="2">Race5_Kim</strain>
    </source>
</reference>
<dbReference type="Proteomes" id="UP000756132">
    <property type="component" value="Chromosome 5"/>
</dbReference>
<dbReference type="OrthoDB" id="10544197at2759"/>
<name>A0A9Q8P9J8_PASFU</name>
<dbReference type="EMBL" id="CP090167">
    <property type="protein sequence ID" value="UJO18238.1"/>
    <property type="molecule type" value="Genomic_DNA"/>
</dbReference>
<gene>
    <name evidence="2" type="ORF">CLAFUR5_05995</name>
</gene>
<reference evidence="2" key="2">
    <citation type="journal article" date="2022" name="Microb. Genom.">
        <title>A chromosome-scale genome assembly of the tomato pathogen Cladosporium fulvum reveals a compartmentalized genome architecture and the presence of a dispensable chromosome.</title>
        <authorList>
            <person name="Zaccaron A.Z."/>
            <person name="Chen L.H."/>
            <person name="Samaras A."/>
            <person name="Stergiopoulos I."/>
        </authorList>
    </citation>
    <scope>NUCLEOTIDE SEQUENCE</scope>
    <source>
        <strain evidence="2">Race5_Kim</strain>
    </source>
</reference>